<evidence type="ECO:0000313" key="2">
    <source>
        <dbReference type="Proteomes" id="UP001291623"/>
    </source>
</evidence>
<keyword evidence="2" id="KW-1185">Reference proteome</keyword>
<reference evidence="1" key="1">
    <citation type="submission" date="2023-12" db="EMBL/GenBank/DDBJ databases">
        <title>Genome assembly of Anisodus tanguticus.</title>
        <authorList>
            <person name="Wang Y.-J."/>
        </authorList>
    </citation>
    <scope>NUCLEOTIDE SEQUENCE</scope>
    <source>
        <strain evidence="1">KB-2021</strain>
        <tissue evidence="1">Leaf</tissue>
    </source>
</reference>
<dbReference type="Proteomes" id="UP001291623">
    <property type="component" value="Unassembled WGS sequence"/>
</dbReference>
<dbReference type="EMBL" id="JAVYJV010000004">
    <property type="protein sequence ID" value="KAK4372821.1"/>
    <property type="molecule type" value="Genomic_DNA"/>
</dbReference>
<gene>
    <name evidence="1" type="ORF">RND71_008205</name>
</gene>
<evidence type="ECO:0000313" key="1">
    <source>
        <dbReference type="EMBL" id="KAK4372821.1"/>
    </source>
</evidence>
<comment type="caution">
    <text evidence="1">The sequence shown here is derived from an EMBL/GenBank/DDBJ whole genome shotgun (WGS) entry which is preliminary data.</text>
</comment>
<accession>A0AAE1VQF4</accession>
<name>A0AAE1VQF4_9SOLA</name>
<dbReference type="AlphaFoldDB" id="A0AAE1VQF4"/>
<sequence length="293" mass="32431">MVVTPHLSTPVCRACNVDSLRFANVLSAQLQGRDEVEGNDFSSCHLQTSDEYDDVDYEESEKSDSDSLFDVDENIDDLSDLDEEFKKPPQTRYKKPKAADYGVGYGLLFGSGDSVIERSDGLKSSVPTNIDLDYKPVGLKWKGRAAITQTTTRTNFEWVDKHSSFFISCCNTDRLLHTKRMAERISCLNYQQISNKLRSAVQILSSFHSIQTKVSCACFGLKADEDTPQLEGVGSIPSLVYELFSDHLSCSTHLGSASLCPLTSRDNGLGAWESSRISSEDHVGHNEGDVGYL</sequence>
<organism evidence="1 2">
    <name type="scientific">Anisodus tanguticus</name>
    <dbReference type="NCBI Taxonomy" id="243964"/>
    <lineage>
        <taxon>Eukaryota</taxon>
        <taxon>Viridiplantae</taxon>
        <taxon>Streptophyta</taxon>
        <taxon>Embryophyta</taxon>
        <taxon>Tracheophyta</taxon>
        <taxon>Spermatophyta</taxon>
        <taxon>Magnoliopsida</taxon>
        <taxon>eudicotyledons</taxon>
        <taxon>Gunneridae</taxon>
        <taxon>Pentapetalae</taxon>
        <taxon>asterids</taxon>
        <taxon>lamiids</taxon>
        <taxon>Solanales</taxon>
        <taxon>Solanaceae</taxon>
        <taxon>Solanoideae</taxon>
        <taxon>Hyoscyameae</taxon>
        <taxon>Anisodus</taxon>
    </lineage>
</organism>
<proteinExistence type="predicted"/>
<protein>
    <submittedName>
        <fullName evidence="1">Uncharacterized protein</fullName>
    </submittedName>
</protein>